<dbReference type="SUPFAM" id="SSF57716">
    <property type="entry name" value="Glucocorticoid receptor-like (DNA-binding domain)"/>
    <property type="match status" value="1"/>
</dbReference>
<keyword evidence="3" id="KW-0862">Zinc</keyword>
<dbReference type="InterPro" id="IPR001628">
    <property type="entry name" value="Znf_hrmn_rcpt"/>
</dbReference>
<evidence type="ECO:0000259" key="9">
    <source>
        <dbReference type="PROSITE" id="PS51030"/>
    </source>
</evidence>
<keyword evidence="7" id="KW-0675">Receptor</keyword>
<evidence type="ECO:0000256" key="2">
    <source>
        <dbReference type="ARBA" id="ARBA00022771"/>
    </source>
</evidence>
<dbReference type="InterPro" id="IPR052499">
    <property type="entry name" value="C.elegans_NHRs"/>
</dbReference>
<evidence type="ECO:0000256" key="6">
    <source>
        <dbReference type="ARBA" id="ARBA00023163"/>
    </source>
</evidence>
<sequence>MRCFEIELFSESPEAIFDFLTRNSYSKFRILKISEPAVTIPLPSSSHILWRTLDVKVCAVSLAIRFSGVCARLVVCIDTLYFASAQTQHMYTLTHCVEWTGKRTSIFYLVNSHPQNVCARASVLSTKSMDTSNCSSTTLQTTAEPTDFCVVCGDKAIGKHYGAVACNGCKGFFRRRQ</sequence>
<dbReference type="Proteomes" id="UP000036681">
    <property type="component" value="Unplaced"/>
</dbReference>
<keyword evidence="10" id="KW-1185">Reference proteome</keyword>
<dbReference type="Gene3D" id="3.30.50.10">
    <property type="entry name" value="Erythroid Transcription Factor GATA-1, subunit A"/>
    <property type="match status" value="1"/>
</dbReference>
<keyword evidence="4" id="KW-0805">Transcription regulation</keyword>
<dbReference type="GO" id="GO:0008270">
    <property type="term" value="F:zinc ion binding"/>
    <property type="evidence" value="ECO:0007669"/>
    <property type="project" value="UniProtKB-KW"/>
</dbReference>
<dbReference type="GO" id="GO:0003700">
    <property type="term" value="F:DNA-binding transcription factor activity"/>
    <property type="evidence" value="ECO:0007669"/>
    <property type="project" value="InterPro"/>
</dbReference>
<proteinExistence type="predicted"/>
<reference evidence="11" key="1">
    <citation type="submission" date="2017-02" db="UniProtKB">
        <authorList>
            <consortium name="WormBaseParasite"/>
        </authorList>
    </citation>
    <scope>IDENTIFICATION</scope>
</reference>
<name>A0A0M3IEI7_ASCLU</name>
<evidence type="ECO:0000256" key="5">
    <source>
        <dbReference type="ARBA" id="ARBA00023125"/>
    </source>
</evidence>
<evidence type="ECO:0000256" key="1">
    <source>
        <dbReference type="ARBA" id="ARBA00022723"/>
    </source>
</evidence>
<dbReference type="SMART" id="SM00399">
    <property type="entry name" value="ZnF_C4"/>
    <property type="match status" value="1"/>
</dbReference>
<dbReference type="PRINTS" id="PR00047">
    <property type="entry name" value="STROIDFINGER"/>
</dbReference>
<keyword evidence="1" id="KW-0479">Metal-binding</keyword>
<keyword evidence="5" id="KW-0238">DNA-binding</keyword>
<keyword evidence="6" id="KW-0804">Transcription</keyword>
<protein>
    <submittedName>
        <fullName evidence="11">Nuclear receptor domain-containing protein</fullName>
    </submittedName>
</protein>
<dbReference type="Pfam" id="PF00105">
    <property type="entry name" value="zf-C4"/>
    <property type="match status" value="1"/>
</dbReference>
<dbReference type="PROSITE" id="PS00031">
    <property type="entry name" value="NUCLEAR_REC_DBD_1"/>
    <property type="match status" value="1"/>
</dbReference>
<evidence type="ECO:0000256" key="3">
    <source>
        <dbReference type="ARBA" id="ARBA00022833"/>
    </source>
</evidence>
<dbReference type="PANTHER" id="PTHR47630">
    <property type="entry name" value="NUCLEAR HORMONE RECEPTOR FAMILY-RELATED-RELATED"/>
    <property type="match status" value="1"/>
</dbReference>
<evidence type="ECO:0000256" key="7">
    <source>
        <dbReference type="ARBA" id="ARBA00023170"/>
    </source>
</evidence>
<evidence type="ECO:0000313" key="11">
    <source>
        <dbReference type="WBParaSite" id="ALUE_0001651501-mRNA-1"/>
    </source>
</evidence>
<dbReference type="WBParaSite" id="ALUE_0001651501-mRNA-1">
    <property type="protein sequence ID" value="ALUE_0001651501-mRNA-1"/>
    <property type="gene ID" value="ALUE_0001651501"/>
</dbReference>
<keyword evidence="2" id="KW-0863">Zinc-finger</keyword>
<keyword evidence="8" id="KW-0539">Nucleus</keyword>
<evidence type="ECO:0000256" key="4">
    <source>
        <dbReference type="ARBA" id="ARBA00023015"/>
    </source>
</evidence>
<accession>A0A0M3IEI7</accession>
<dbReference type="GO" id="GO:0043565">
    <property type="term" value="F:sequence-specific DNA binding"/>
    <property type="evidence" value="ECO:0007669"/>
    <property type="project" value="InterPro"/>
</dbReference>
<evidence type="ECO:0000313" key="10">
    <source>
        <dbReference type="Proteomes" id="UP000036681"/>
    </source>
</evidence>
<evidence type="ECO:0000256" key="8">
    <source>
        <dbReference type="ARBA" id="ARBA00023242"/>
    </source>
</evidence>
<organism evidence="10 11">
    <name type="scientific">Ascaris lumbricoides</name>
    <name type="common">Giant roundworm</name>
    <dbReference type="NCBI Taxonomy" id="6252"/>
    <lineage>
        <taxon>Eukaryota</taxon>
        <taxon>Metazoa</taxon>
        <taxon>Ecdysozoa</taxon>
        <taxon>Nematoda</taxon>
        <taxon>Chromadorea</taxon>
        <taxon>Rhabditida</taxon>
        <taxon>Spirurina</taxon>
        <taxon>Ascaridomorpha</taxon>
        <taxon>Ascaridoidea</taxon>
        <taxon>Ascarididae</taxon>
        <taxon>Ascaris</taxon>
    </lineage>
</organism>
<dbReference type="AlphaFoldDB" id="A0A0M3IEI7"/>
<feature type="domain" description="Nuclear receptor" evidence="9">
    <location>
        <begin position="146"/>
        <end position="177"/>
    </location>
</feature>
<dbReference type="PROSITE" id="PS51030">
    <property type="entry name" value="NUCLEAR_REC_DBD_2"/>
    <property type="match status" value="1"/>
</dbReference>
<dbReference type="InterPro" id="IPR013088">
    <property type="entry name" value="Znf_NHR/GATA"/>
</dbReference>